<evidence type="ECO:0000256" key="7">
    <source>
        <dbReference type="RuleBase" id="RU363032"/>
    </source>
</evidence>
<evidence type="ECO:0000256" key="3">
    <source>
        <dbReference type="ARBA" id="ARBA00022475"/>
    </source>
</evidence>
<evidence type="ECO:0000313" key="11">
    <source>
        <dbReference type="Proteomes" id="UP001501697"/>
    </source>
</evidence>
<keyword evidence="11" id="KW-1185">Reference proteome</keyword>
<feature type="transmembrane region" description="Helical" evidence="7">
    <location>
        <begin position="140"/>
        <end position="161"/>
    </location>
</feature>
<gene>
    <name evidence="10" type="ORF">GCM10022200_16930</name>
</gene>
<keyword evidence="6 7" id="KW-0472">Membrane</keyword>
<evidence type="ECO:0000256" key="4">
    <source>
        <dbReference type="ARBA" id="ARBA00022692"/>
    </source>
</evidence>
<proteinExistence type="inferred from homology"/>
<evidence type="ECO:0000256" key="8">
    <source>
        <dbReference type="SAM" id="MobiDB-lite"/>
    </source>
</evidence>
<name>A0ABP7AK68_9MICO</name>
<keyword evidence="5 7" id="KW-1133">Transmembrane helix</keyword>
<dbReference type="SUPFAM" id="SSF161098">
    <property type="entry name" value="MetI-like"/>
    <property type="match status" value="1"/>
</dbReference>
<reference evidence="11" key="1">
    <citation type="journal article" date="2019" name="Int. J. Syst. Evol. Microbiol.">
        <title>The Global Catalogue of Microorganisms (GCM) 10K type strain sequencing project: providing services to taxonomists for standard genome sequencing and annotation.</title>
        <authorList>
            <consortium name="The Broad Institute Genomics Platform"/>
            <consortium name="The Broad Institute Genome Sequencing Center for Infectious Disease"/>
            <person name="Wu L."/>
            <person name="Ma J."/>
        </authorList>
    </citation>
    <scope>NUCLEOTIDE SEQUENCE [LARGE SCALE GENOMIC DNA]</scope>
    <source>
        <strain evidence="11">JCM 16544</strain>
    </source>
</reference>
<dbReference type="Pfam" id="PF00528">
    <property type="entry name" value="BPD_transp_1"/>
    <property type="match status" value="1"/>
</dbReference>
<dbReference type="PROSITE" id="PS50928">
    <property type="entry name" value="ABC_TM1"/>
    <property type="match status" value="1"/>
</dbReference>
<dbReference type="PANTHER" id="PTHR43744:SF12">
    <property type="entry name" value="ABC TRANSPORTER PERMEASE PROTEIN MG189-RELATED"/>
    <property type="match status" value="1"/>
</dbReference>
<feature type="domain" description="ABC transmembrane type-1" evidence="9">
    <location>
        <begin position="104"/>
        <end position="304"/>
    </location>
</feature>
<feature type="transmembrane region" description="Helical" evidence="7">
    <location>
        <begin position="104"/>
        <end position="128"/>
    </location>
</feature>
<feature type="transmembrane region" description="Helical" evidence="7">
    <location>
        <begin position="75"/>
        <end position="92"/>
    </location>
</feature>
<dbReference type="Proteomes" id="UP001501697">
    <property type="component" value="Unassembled WGS sequence"/>
</dbReference>
<dbReference type="RefSeq" id="WP_344737561.1">
    <property type="nucleotide sequence ID" value="NZ_BAAAYU010000005.1"/>
</dbReference>
<dbReference type="Gene3D" id="1.10.3720.10">
    <property type="entry name" value="MetI-like"/>
    <property type="match status" value="1"/>
</dbReference>
<feature type="transmembrane region" description="Helical" evidence="7">
    <location>
        <begin position="41"/>
        <end position="63"/>
    </location>
</feature>
<feature type="region of interest" description="Disordered" evidence="8">
    <location>
        <begin position="1"/>
        <end position="33"/>
    </location>
</feature>
<dbReference type="EMBL" id="BAAAYU010000005">
    <property type="protein sequence ID" value="GAA3634330.1"/>
    <property type="molecule type" value="Genomic_DNA"/>
</dbReference>
<organism evidence="10 11">
    <name type="scientific">Microbacterium awajiense</name>
    <dbReference type="NCBI Taxonomy" id="415214"/>
    <lineage>
        <taxon>Bacteria</taxon>
        <taxon>Bacillati</taxon>
        <taxon>Actinomycetota</taxon>
        <taxon>Actinomycetes</taxon>
        <taxon>Micrococcales</taxon>
        <taxon>Microbacteriaceae</taxon>
        <taxon>Microbacterium</taxon>
    </lineage>
</organism>
<feature type="transmembrane region" description="Helical" evidence="7">
    <location>
        <begin position="173"/>
        <end position="194"/>
    </location>
</feature>
<evidence type="ECO:0000256" key="2">
    <source>
        <dbReference type="ARBA" id="ARBA00022448"/>
    </source>
</evidence>
<protein>
    <submittedName>
        <fullName evidence="10">Carbohydrate ABC transporter permease</fullName>
    </submittedName>
</protein>
<dbReference type="InterPro" id="IPR000515">
    <property type="entry name" value="MetI-like"/>
</dbReference>
<dbReference type="InterPro" id="IPR035906">
    <property type="entry name" value="MetI-like_sf"/>
</dbReference>
<evidence type="ECO:0000256" key="5">
    <source>
        <dbReference type="ARBA" id="ARBA00022989"/>
    </source>
</evidence>
<sequence length="321" mass="34476">MAQLTDPSTRTDTPPQQRTEADARGRTSARPQFGASAARTGAWIVLLAWAAFSLTPIIWVLLAVTKNNAQLQNDFPFSFGSFDNIFIAWGNLQGYDHGVVLDWIGNSVVLTVGGIALAVLTTVPAGYALGTREFPGRKSVLMVSLLLMLVPASALVLPLFLEMTTLGLVGNPLSVILPLGVFPFGVYMSFIYFSTTVDKDVYSAARLDGCNEWQVFARVAVPLAKPIVVLLAFFAFMRNWNEYFLPFVMLGGPQHPLPVGLATLASNVPQLNPLSAQSADIGLPELILATIISMAPVMIVLIVAQRTVLKSADLMGGGLRG</sequence>
<evidence type="ECO:0000256" key="1">
    <source>
        <dbReference type="ARBA" id="ARBA00004651"/>
    </source>
</evidence>
<comment type="subcellular location">
    <subcellularLocation>
        <location evidence="1 7">Cell membrane</location>
        <topology evidence="1 7">Multi-pass membrane protein</topology>
    </subcellularLocation>
</comment>
<comment type="caution">
    <text evidence="10">The sequence shown here is derived from an EMBL/GenBank/DDBJ whole genome shotgun (WGS) entry which is preliminary data.</text>
</comment>
<keyword evidence="4 7" id="KW-0812">Transmembrane</keyword>
<dbReference type="CDD" id="cd06261">
    <property type="entry name" value="TM_PBP2"/>
    <property type="match status" value="1"/>
</dbReference>
<evidence type="ECO:0000313" key="10">
    <source>
        <dbReference type="EMBL" id="GAA3634330.1"/>
    </source>
</evidence>
<keyword evidence="3" id="KW-1003">Cell membrane</keyword>
<evidence type="ECO:0000256" key="6">
    <source>
        <dbReference type="ARBA" id="ARBA00023136"/>
    </source>
</evidence>
<evidence type="ECO:0000259" key="9">
    <source>
        <dbReference type="PROSITE" id="PS50928"/>
    </source>
</evidence>
<keyword evidence="2 7" id="KW-0813">Transport</keyword>
<feature type="compositionally biased region" description="Polar residues" evidence="8">
    <location>
        <begin position="1"/>
        <end position="18"/>
    </location>
</feature>
<accession>A0ABP7AK68</accession>
<feature type="transmembrane region" description="Helical" evidence="7">
    <location>
        <begin position="215"/>
        <end position="237"/>
    </location>
</feature>
<dbReference type="PANTHER" id="PTHR43744">
    <property type="entry name" value="ABC TRANSPORTER PERMEASE PROTEIN MG189-RELATED-RELATED"/>
    <property type="match status" value="1"/>
</dbReference>
<comment type="similarity">
    <text evidence="7">Belongs to the binding-protein-dependent transport system permease family.</text>
</comment>
<feature type="transmembrane region" description="Helical" evidence="7">
    <location>
        <begin position="286"/>
        <end position="304"/>
    </location>
</feature>